<dbReference type="Pfam" id="PF00689">
    <property type="entry name" value="Cation_ATPase_C"/>
    <property type="match status" value="1"/>
</dbReference>
<proteinExistence type="predicted"/>
<reference evidence="5 6" key="1">
    <citation type="journal article" date="2020" name="Mol. Plant">
        <title>The Chromosome-Based Rubber Tree Genome Provides New Insights into Spurge Genome Evolution and Rubber Biosynthesis.</title>
        <authorList>
            <person name="Liu J."/>
            <person name="Shi C."/>
            <person name="Shi C.C."/>
            <person name="Li W."/>
            <person name="Zhang Q.J."/>
            <person name="Zhang Y."/>
            <person name="Li K."/>
            <person name="Lu H.F."/>
            <person name="Shi C."/>
            <person name="Zhu S.T."/>
            <person name="Xiao Z.Y."/>
            <person name="Nan H."/>
            <person name="Yue Y."/>
            <person name="Zhu X.G."/>
            <person name="Wu Y."/>
            <person name="Hong X.N."/>
            <person name="Fan G.Y."/>
            <person name="Tong Y."/>
            <person name="Zhang D."/>
            <person name="Mao C.L."/>
            <person name="Liu Y.L."/>
            <person name="Hao S.J."/>
            <person name="Liu W.Q."/>
            <person name="Lv M.Q."/>
            <person name="Zhang H.B."/>
            <person name="Liu Y."/>
            <person name="Hu-Tang G.R."/>
            <person name="Wang J.P."/>
            <person name="Wang J.H."/>
            <person name="Sun Y.H."/>
            <person name="Ni S.B."/>
            <person name="Chen W.B."/>
            <person name="Zhang X.C."/>
            <person name="Jiao Y.N."/>
            <person name="Eichler E.E."/>
            <person name="Li G.H."/>
            <person name="Liu X."/>
            <person name="Gao L.Z."/>
        </authorList>
    </citation>
    <scope>NUCLEOTIDE SEQUENCE [LARGE SCALE GENOMIC DNA]</scope>
    <source>
        <strain evidence="6">cv. GT1</strain>
        <tissue evidence="5">Leaf</tissue>
    </source>
</reference>
<evidence type="ECO:0000256" key="1">
    <source>
        <dbReference type="ARBA" id="ARBA00022723"/>
    </source>
</evidence>
<feature type="transmembrane region" description="Helical" evidence="3">
    <location>
        <begin position="156"/>
        <end position="177"/>
    </location>
</feature>
<comment type="caution">
    <text evidence="5">The sequence shown here is derived from an EMBL/GenBank/DDBJ whole genome shotgun (WGS) entry which is preliminary data.</text>
</comment>
<evidence type="ECO:0000256" key="2">
    <source>
        <dbReference type="ARBA" id="ARBA00022842"/>
    </source>
</evidence>
<gene>
    <name evidence="5" type="ORF">GH714_020317</name>
</gene>
<dbReference type="EMBL" id="JAAGAX010000018">
    <property type="protein sequence ID" value="KAF2284297.1"/>
    <property type="molecule type" value="Genomic_DNA"/>
</dbReference>
<dbReference type="AlphaFoldDB" id="A0A6A6K6H7"/>
<evidence type="ECO:0000313" key="6">
    <source>
        <dbReference type="Proteomes" id="UP000467840"/>
    </source>
</evidence>
<protein>
    <recommendedName>
        <fullName evidence="4">Cation-transporting P-type ATPase C-terminal domain-containing protein</fullName>
    </recommendedName>
</protein>
<evidence type="ECO:0000256" key="3">
    <source>
        <dbReference type="SAM" id="Phobius"/>
    </source>
</evidence>
<dbReference type="SUPFAM" id="SSF81665">
    <property type="entry name" value="Calcium ATPase, transmembrane domain M"/>
    <property type="match status" value="1"/>
</dbReference>
<feature type="transmembrane region" description="Helical" evidence="3">
    <location>
        <begin position="113"/>
        <end position="136"/>
    </location>
</feature>
<dbReference type="PANTHER" id="PTHR24093:SF434">
    <property type="entry name" value="CALCIUM-TRANSPORTING ATPASE 13, PLASMA MEMBRANE-TYPE-RELATED"/>
    <property type="match status" value="1"/>
</dbReference>
<keyword evidence="3" id="KW-0812">Transmembrane</keyword>
<dbReference type="Proteomes" id="UP000467840">
    <property type="component" value="Chromosome 12"/>
</dbReference>
<dbReference type="GO" id="GO:0005388">
    <property type="term" value="F:P-type calcium transporter activity"/>
    <property type="evidence" value="ECO:0007669"/>
    <property type="project" value="TreeGrafter"/>
</dbReference>
<accession>A0A6A6K6H7</accession>
<dbReference type="PANTHER" id="PTHR24093">
    <property type="entry name" value="CATION TRANSPORTING ATPASE"/>
    <property type="match status" value="1"/>
</dbReference>
<organism evidence="5 6">
    <name type="scientific">Hevea brasiliensis</name>
    <name type="common">Para rubber tree</name>
    <name type="synonym">Siphonia brasiliensis</name>
    <dbReference type="NCBI Taxonomy" id="3981"/>
    <lineage>
        <taxon>Eukaryota</taxon>
        <taxon>Viridiplantae</taxon>
        <taxon>Streptophyta</taxon>
        <taxon>Embryophyta</taxon>
        <taxon>Tracheophyta</taxon>
        <taxon>Spermatophyta</taxon>
        <taxon>Magnoliopsida</taxon>
        <taxon>eudicotyledons</taxon>
        <taxon>Gunneridae</taxon>
        <taxon>Pentapetalae</taxon>
        <taxon>rosids</taxon>
        <taxon>fabids</taxon>
        <taxon>Malpighiales</taxon>
        <taxon>Euphorbiaceae</taxon>
        <taxon>Crotonoideae</taxon>
        <taxon>Micrandreae</taxon>
        <taxon>Hevea</taxon>
    </lineage>
</organism>
<dbReference type="PRINTS" id="PR00119">
    <property type="entry name" value="CATATPASE"/>
</dbReference>
<keyword evidence="2" id="KW-0460">Magnesium</keyword>
<keyword evidence="1" id="KW-0479">Metal-binding</keyword>
<feature type="transmembrane region" description="Helical" evidence="3">
    <location>
        <begin position="268"/>
        <end position="287"/>
    </location>
</feature>
<feature type="domain" description="Cation-transporting P-type ATPase C-terminal" evidence="4">
    <location>
        <begin position="153"/>
        <end position="321"/>
    </location>
</feature>
<dbReference type="GO" id="GO:0005886">
    <property type="term" value="C:plasma membrane"/>
    <property type="evidence" value="ECO:0007669"/>
    <property type="project" value="TreeGrafter"/>
</dbReference>
<keyword evidence="6" id="KW-1185">Reference proteome</keyword>
<sequence length="332" mass="36835">MDSEVVEGAEFQNYTEEERMAKVDKICVMASASSSDMLLLVQCLRKKGHIVALIGTDTVDAAALREADVGISVGLQATDVTKESSDIAIVDGDFVSVVNVLKWGRAVFNHIQIFARFQLTVSITSLVIDFVTAVSASEPPTIKIVASISSGEIPFAALQVLWVKLIIGTLAALPLAIGKPSKELMKCPVDGKPLITNIMWRNILAQAIYHIAILLTIQFKGRAIFSVADKVKDTQMFNTFVLCQVFNKFNARELKKKNIFRRIHRNKLFISIIGVIIILQVLIVEFLKRFAGTKRLNWGQWGDSIGIAAMSWPVAWYVNWITKTNHFVLSNV</sequence>
<dbReference type="InterPro" id="IPR036412">
    <property type="entry name" value="HAD-like_sf"/>
</dbReference>
<dbReference type="InterPro" id="IPR006068">
    <property type="entry name" value="ATPase_P-typ_cation-transptr_C"/>
</dbReference>
<keyword evidence="3" id="KW-1133">Transmembrane helix</keyword>
<evidence type="ECO:0000313" key="5">
    <source>
        <dbReference type="EMBL" id="KAF2284297.1"/>
    </source>
</evidence>
<name>A0A6A6K6H7_HEVBR</name>
<keyword evidence="3" id="KW-0472">Membrane</keyword>
<dbReference type="Gene3D" id="1.20.1110.10">
    <property type="entry name" value="Calcium-transporting ATPase, transmembrane domain"/>
    <property type="match status" value="2"/>
</dbReference>
<dbReference type="InterPro" id="IPR023298">
    <property type="entry name" value="ATPase_P-typ_TM_dom_sf"/>
</dbReference>
<dbReference type="GO" id="GO:0046872">
    <property type="term" value="F:metal ion binding"/>
    <property type="evidence" value="ECO:0007669"/>
    <property type="project" value="UniProtKB-KW"/>
</dbReference>
<dbReference type="SUPFAM" id="SSF56784">
    <property type="entry name" value="HAD-like"/>
    <property type="match status" value="1"/>
</dbReference>
<evidence type="ECO:0000259" key="4">
    <source>
        <dbReference type="Pfam" id="PF00689"/>
    </source>
</evidence>